<evidence type="ECO:0000313" key="1">
    <source>
        <dbReference type="EMBL" id="CAB4738120.1"/>
    </source>
</evidence>
<organism evidence="1">
    <name type="scientific">freshwater metagenome</name>
    <dbReference type="NCBI Taxonomy" id="449393"/>
    <lineage>
        <taxon>unclassified sequences</taxon>
        <taxon>metagenomes</taxon>
        <taxon>ecological metagenomes</taxon>
    </lineage>
</organism>
<dbReference type="Pfam" id="PF22507">
    <property type="entry name" value="DUF6994"/>
    <property type="match status" value="1"/>
</dbReference>
<evidence type="ECO:0000313" key="2">
    <source>
        <dbReference type="EMBL" id="CAB4974275.1"/>
    </source>
</evidence>
<dbReference type="InterPro" id="IPR054263">
    <property type="entry name" value="DUF6994"/>
</dbReference>
<reference evidence="1" key="1">
    <citation type="submission" date="2020-05" db="EMBL/GenBank/DDBJ databases">
        <authorList>
            <person name="Chiriac C."/>
            <person name="Salcher M."/>
            <person name="Ghai R."/>
            <person name="Kavagutti S V."/>
        </authorList>
    </citation>
    <scope>NUCLEOTIDE SEQUENCE</scope>
</reference>
<sequence length="237" mass="27670">MEIDTSFDFRIDSNGKDPDAHSPTLRSYHRYLWSKQLPIGGFLDIEVINSKLVYRFNMQTITFSSDAISNSYIGTKRVAHLGGEVSQSEFEEFRDTGYTIGAYIIFPSARVDGKMTINGARGFNSKIADRFDITLECIRLHYQRMENPLEITFNSRVNSFFFSLFKDFKGYVDFFLLQDLVDIQYEKVRFFTDIKSPFIRSPIPETATEYRAYKQATLEFVRLRNQRIADWTKKPSK</sequence>
<gene>
    <name evidence="1" type="ORF">UFOPK2731_01307</name>
    <name evidence="2" type="ORF">UFOPK3937_00357</name>
</gene>
<proteinExistence type="predicted"/>
<name>A0A6J6STQ1_9ZZZZ</name>
<protein>
    <submittedName>
        <fullName evidence="1">Unannotated protein</fullName>
    </submittedName>
</protein>
<accession>A0A6J6STQ1</accession>
<dbReference type="AlphaFoldDB" id="A0A6J6STQ1"/>
<dbReference type="EMBL" id="CAFBOJ010000025">
    <property type="protein sequence ID" value="CAB4974275.1"/>
    <property type="molecule type" value="Genomic_DNA"/>
</dbReference>
<dbReference type="EMBL" id="CAEZYO010000059">
    <property type="protein sequence ID" value="CAB4738120.1"/>
    <property type="molecule type" value="Genomic_DNA"/>
</dbReference>